<dbReference type="OrthoDB" id="1669618at2"/>
<proteinExistence type="predicted"/>
<feature type="chain" id="PRO_5019218120" description="DUF4367 domain-containing protein" evidence="1">
    <location>
        <begin position="26"/>
        <end position="200"/>
    </location>
</feature>
<protein>
    <recommendedName>
        <fullName evidence="4">DUF4367 domain-containing protein</fullName>
    </recommendedName>
</protein>
<keyword evidence="1" id="KW-0732">Signal</keyword>
<evidence type="ECO:0008006" key="4">
    <source>
        <dbReference type="Google" id="ProtNLM"/>
    </source>
</evidence>
<dbReference type="Proteomes" id="UP000283442">
    <property type="component" value="Unassembled WGS sequence"/>
</dbReference>
<gene>
    <name evidence="2" type="ORF">DW674_00360</name>
</gene>
<sequence length="200" mass="21532">MHFSHNLMALAAAGAILLAPATSFADNADIEAAQMAATPVQATNDSAAQVTAAVGMPNPMVPAASYSEMVEAISVHPLYFPLSSGLELQQRFIIGGTVADLRYASRYGAPEKRAQFTVRTVVADPTQMTAEALSGVYGADWKDMTIGSTAVQLAEVSESSFVAYWTKDGVCFSVGAENVNRWDFLRQVRDNLIDLTEHYY</sequence>
<accession>A0A414NZF9</accession>
<name>A0A414NZF9_9FIRM</name>
<organism evidence="2 3">
    <name type="scientific">Mitsuokella multacida</name>
    <dbReference type="NCBI Taxonomy" id="52226"/>
    <lineage>
        <taxon>Bacteria</taxon>
        <taxon>Bacillati</taxon>
        <taxon>Bacillota</taxon>
        <taxon>Negativicutes</taxon>
        <taxon>Selenomonadales</taxon>
        <taxon>Selenomonadaceae</taxon>
        <taxon>Mitsuokella</taxon>
    </lineage>
</organism>
<dbReference type="AlphaFoldDB" id="A0A414NZF9"/>
<evidence type="ECO:0000313" key="3">
    <source>
        <dbReference type="Proteomes" id="UP000283442"/>
    </source>
</evidence>
<comment type="caution">
    <text evidence="2">The sequence shown here is derived from an EMBL/GenBank/DDBJ whole genome shotgun (WGS) entry which is preliminary data.</text>
</comment>
<dbReference type="RefSeq" id="WP_118174323.1">
    <property type="nucleotide sequence ID" value="NZ_JAQEAO010000016.1"/>
</dbReference>
<evidence type="ECO:0000313" key="2">
    <source>
        <dbReference type="EMBL" id="RHF53352.1"/>
    </source>
</evidence>
<evidence type="ECO:0000256" key="1">
    <source>
        <dbReference type="SAM" id="SignalP"/>
    </source>
</evidence>
<feature type="signal peptide" evidence="1">
    <location>
        <begin position="1"/>
        <end position="25"/>
    </location>
</feature>
<reference evidence="2 3" key="1">
    <citation type="submission" date="2018-08" db="EMBL/GenBank/DDBJ databases">
        <title>A genome reference for cultivated species of the human gut microbiota.</title>
        <authorList>
            <person name="Zou Y."/>
            <person name="Xue W."/>
            <person name="Luo G."/>
        </authorList>
    </citation>
    <scope>NUCLEOTIDE SEQUENCE [LARGE SCALE GENOMIC DNA]</scope>
    <source>
        <strain evidence="2 3">AM25-21AC</strain>
    </source>
</reference>
<dbReference type="EMBL" id="QRHE01000001">
    <property type="protein sequence ID" value="RHF53352.1"/>
    <property type="molecule type" value="Genomic_DNA"/>
</dbReference>